<dbReference type="Proteomes" id="UP001501094">
    <property type="component" value="Unassembled WGS sequence"/>
</dbReference>
<dbReference type="InterPro" id="IPR004007">
    <property type="entry name" value="DhaL_dom"/>
</dbReference>
<dbReference type="Gene3D" id="1.25.40.340">
    <property type="match status" value="1"/>
</dbReference>
<dbReference type="PANTHER" id="PTHR33434:SF4">
    <property type="entry name" value="PHOSPHATASE PROTEIN"/>
    <property type="match status" value="1"/>
</dbReference>
<evidence type="ECO:0000259" key="2">
    <source>
        <dbReference type="PROSITE" id="PS51480"/>
    </source>
</evidence>
<dbReference type="Pfam" id="PF21645">
    <property type="entry name" value="FakA-like_M"/>
    <property type="match status" value="1"/>
</dbReference>
<feature type="domain" description="DhaL" evidence="2">
    <location>
        <begin position="59"/>
        <end position="247"/>
    </location>
</feature>
<dbReference type="EMBL" id="BAAANL010000005">
    <property type="protein sequence ID" value="GAA1868511.1"/>
    <property type="molecule type" value="Genomic_DNA"/>
</dbReference>
<dbReference type="SMART" id="SM01121">
    <property type="entry name" value="Dak1_2"/>
    <property type="match status" value="1"/>
</dbReference>
<protein>
    <recommendedName>
        <fullName evidence="2">DhaL domain-containing protein</fullName>
    </recommendedName>
</protein>
<dbReference type="InterPro" id="IPR036117">
    <property type="entry name" value="DhaL_dom_sf"/>
</dbReference>
<organism evidence="3 4">
    <name type="scientific">Myceligenerans crystallogenes</name>
    <dbReference type="NCBI Taxonomy" id="316335"/>
    <lineage>
        <taxon>Bacteria</taxon>
        <taxon>Bacillati</taxon>
        <taxon>Actinomycetota</taxon>
        <taxon>Actinomycetes</taxon>
        <taxon>Micrococcales</taxon>
        <taxon>Promicromonosporaceae</taxon>
        <taxon>Myceligenerans</taxon>
    </lineage>
</organism>
<evidence type="ECO:0000313" key="3">
    <source>
        <dbReference type="EMBL" id="GAA1868511.1"/>
    </source>
</evidence>
<keyword evidence="4" id="KW-1185">Reference proteome</keyword>
<feature type="compositionally biased region" description="Low complexity" evidence="1">
    <location>
        <begin position="577"/>
        <end position="596"/>
    </location>
</feature>
<dbReference type="PANTHER" id="PTHR33434">
    <property type="entry name" value="DEGV DOMAIN-CONTAINING PROTEIN DR_1986-RELATED"/>
    <property type="match status" value="1"/>
</dbReference>
<proteinExistence type="predicted"/>
<comment type="caution">
    <text evidence="3">The sequence shown here is derived from an EMBL/GenBank/DDBJ whole genome shotgun (WGS) entry which is preliminary data.</text>
</comment>
<dbReference type="PROSITE" id="PS51480">
    <property type="entry name" value="DHAL"/>
    <property type="match status" value="1"/>
</dbReference>
<evidence type="ECO:0000313" key="4">
    <source>
        <dbReference type="Proteomes" id="UP001501094"/>
    </source>
</evidence>
<dbReference type="SUPFAM" id="SSF101473">
    <property type="entry name" value="DhaL-like"/>
    <property type="match status" value="1"/>
</dbReference>
<gene>
    <name evidence="3" type="ORF">GCM10009751_28900</name>
</gene>
<dbReference type="Pfam" id="PF02734">
    <property type="entry name" value="Dak2"/>
    <property type="match status" value="1"/>
</dbReference>
<evidence type="ECO:0000256" key="1">
    <source>
        <dbReference type="SAM" id="MobiDB-lite"/>
    </source>
</evidence>
<dbReference type="SMART" id="SM01120">
    <property type="entry name" value="Dak2"/>
    <property type="match status" value="1"/>
</dbReference>
<dbReference type="InterPro" id="IPR033470">
    <property type="entry name" value="FakA-like_C"/>
</dbReference>
<feature type="region of interest" description="Disordered" evidence="1">
    <location>
        <begin position="556"/>
        <end position="606"/>
    </location>
</feature>
<name>A0ABP4ZR38_9MICO</name>
<dbReference type="InterPro" id="IPR050270">
    <property type="entry name" value="DegV_domain_contain"/>
</dbReference>
<reference evidence="4" key="1">
    <citation type="journal article" date="2019" name="Int. J. Syst. Evol. Microbiol.">
        <title>The Global Catalogue of Microorganisms (GCM) 10K type strain sequencing project: providing services to taxonomists for standard genome sequencing and annotation.</title>
        <authorList>
            <consortium name="The Broad Institute Genomics Platform"/>
            <consortium name="The Broad Institute Genome Sequencing Center for Infectious Disease"/>
            <person name="Wu L."/>
            <person name="Ma J."/>
        </authorList>
    </citation>
    <scope>NUCLEOTIDE SEQUENCE [LARGE SCALE GENOMIC DNA]</scope>
    <source>
        <strain evidence="4">JCM 14326</strain>
    </source>
</reference>
<dbReference type="InterPro" id="IPR048394">
    <property type="entry name" value="FakA-like_M"/>
</dbReference>
<accession>A0ABP4ZR38</accession>
<sequence length="606" mass="60365">MRSSVLKPYRRSAAVIAPGSPLTSVTVIRHTRVSGRWHPAPVPWMPTDARGRVSDIDAGLVRRWVRGATDALRRERAALDHVNVFPVADSDTGTNMYLTLREGERAVRTMPDDAAGADLLGACARAALLGARGNSGVILSEWLRGTALAARDGATAATILEEAARSARAAVASPADGTILTAADAAATAARATEDAGQGPAAIARAAVGAAREAARASMTEHPVLAAAGVLDAGACGLVLVLGAFAEAAMSDSPGRMSPVSLDLVVERPAGRQAAAGTPPAPGGHGRARAGQGGLELMFVVTRDAEGAGDVAPRLRSRLEEVGDSVVVVGGDTGAGSAVWQAHVHTDDLPAALGVAAGAGGRLAQVHVRHLEAADHRGHGVVAITSAPALAADIAHAGAVVLLGGGFGATVDAVSPQDVQRAADSTGACRVLVLGPAPRADAARADLDEITPLDTPTDVHVVVALAALGTAPEAADPVALMDAVLAGLYVAGPVPAGRAATALTEAVARLAAAGTAPEVVTVLADDDATDAAAGLAPLLARLAPSAELVALPTGRPGSEIRLGLEGPAGTTSSDIDAPPIGAGMPAGPPGEETGAMTRDAVLRERA</sequence>